<keyword evidence="1" id="KW-1185">Reference proteome</keyword>
<evidence type="ECO:0000313" key="1">
    <source>
        <dbReference type="Proteomes" id="UP000887565"/>
    </source>
</evidence>
<name>A0A915HG49_ROMCU</name>
<evidence type="ECO:0000313" key="2">
    <source>
        <dbReference type="WBParaSite" id="nRc.2.0.1.t00275-RA"/>
    </source>
</evidence>
<reference evidence="2" key="1">
    <citation type="submission" date="2022-11" db="UniProtKB">
        <authorList>
            <consortium name="WormBaseParasite"/>
        </authorList>
    </citation>
    <scope>IDENTIFICATION</scope>
</reference>
<organism evidence="1 2">
    <name type="scientific">Romanomermis culicivorax</name>
    <name type="common">Nematode worm</name>
    <dbReference type="NCBI Taxonomy" id="13658"/>
    <lineage>
        <taxon>Eukaryota</taxon>
        <taxon>Metazoa</taxon>
        <taxon>Ecdysozoa</taxon>
        <taxon>Nematoda</taxon>
        <taxon>Enoplea</taxon>
        <taxon>Dorylaimia</taxon>
        <taxon>Mermithida</taxon>
        <taxon>Mermithoidea</taxon>
        <taxon>Mermithidae</taxon>
        <taxon>Romanomermis</taxon>
    </lineage>
</organism>
<dbReference type="AlphaFoldDB" id="A0A915HG49"/>
<proteinExistence type="predicted"/>
<sequence length="71" mass="8170">MQQRSGIFLLFVPVPGPANQSGSYHNHPTDVHSYIPSFVCIFSQKLDKLGGLILIYERLFHPFFYRVDRSS</sequence>
<dbReference type="Proteomes" id="UP000887565">
    <property type="component" value="Unplaced"/>
</dbReference>
<accession>A0A915HG49</accession>
<protein>
    <submittedName>
        <fullName evidence="2">Uncharacterized protein</fullName>
    </submittedName>
</protein>
<dbReference type="WBParaSite" id="nRc.2.0.1.t00275-RA">
    <property type="protein sequence ID" value="nRc.2.0.1.t00275-RA"/>
    <property type="gene ID" value="nRc.2.0.1.g00275"/>
</dbReference>